<dbReference type="Pfam" id="PF00646">
    <property type="entry name" value="F-box"/>
    <property type="match status" value="1"/>
</dbReference>
<dbReference type="NCBIfam" id="TIGR01640">
    <property type="entry name" value="F_box_assoc_1"/>
    <property type="match status" value="1"/>
</dbReference>
<dbReference type="InterPro" id="IPR036047">
    <property type="entry name" value="F-box-like_dom_sf"/>
</dbReference>
<name>A0A1R3G6T0_9ROSI</name>
<dbReference type="AlphaFoldDB" id="A0A1R3G6T0"/>
<dbReference type="OrthoDB" id="5319261at2759"/>
<organism evidence="2 3">
    <name type="scientific">Corchorus olitorius</name>
    <dbReference type="NCBI Taxonomy" id="93759"/>
    <lineage>
        <taxon>Eukaryota</taxon>
        <taxon>Viridiplantae</taxon>
        <taxon>Streptophyta</taxon>
        <taxon>Embryophyta</taxon>
        <taxon>Tracheophyta</taxon>
        <taxon>Spermatophyta</taxon>
        <taxon>Magnoliopsida</taxon>
        <taxon>eudicotyledons</taxon>
        <taxon>Gunneridae</taxon>
        <taxon>Pentapetalae</taxon>
        <taxon>rosids</taxon>
        <taxon>malvids</taxon>
        <taxon>Malvales</taxon>
        <taxon>Malvaceae</taxon>
        <taxon>Grewioideae</taxon>
        <taxon>Apeibeae</taxon>
        <taxon>Corchorus</taxon>
    </lineage>
</organism>
<dbReference type="SUPFAM" id="SSF81383">
    <property type="entry name" value="F-box domain"/>
    <property type="match status" value="1"/>
</dbReference>
<sequence length="412" mass="47885">MKENDLSHDSILDILSRLPVKSLRRFGCVSKRWRSLISDPLFRKLHRDRSQRNPLLMYYNRLPEEICDDDDEDDDSFCCCPPCMEYEEERRREEGERPIPTHYLKAEDESGHVCAEFGIQFDGRGEFSLIPSDRELICLKRRDLTLFVCNPSTHELLKLPNPNPAWIKNSDSFELRYVPSVGHYMLLHVYYTAYDEYDVKPEVAVAYVLNIKFGEKPDRWRCACGEFPCWFKWLSMKSVQGTDAAVYWYMPDPNVRRNKFDESIVCFDLAKEQFLIVEKPKGFSNSLGPSTNLVGLKGCLSLIDVVKDSAMLTMDIWMLKDNRNSVWEKEFTLNMSAVGIDSILPMHFGERLIIFNVVFASAGSRIRYYDLVTKTWRTGGMLRREKHIGPFPYFDGLFSLAGQPILNFLMSC</sequence>
<feature type="domain" description="F-box" evidence="1">
    <location>
        <begin position="1"/>
        <end position="45"/>
    </location>
</feature>
<dbReference type="SMART" id="SM00256">
    <property type="entry name" value="FBOX"/>
    <property type="match status" value="1"/>
</dbReference>
<dbReference type="InterPro" id="IPR017451">
    <property type="entry name" value="F-box-assoc_interact_dom"/>
</dbReference>
<dbReference type="Pfam" id="PF08268">
    <property type="entry name" value="FBA_3"/>
    <property type="match status" value="1"/>
</dbReference>
<dbReference type="InterPro" id="IPR013187">
    <property type="entry name" value="F-box-assoc_dom_typ3"/>
</dbReference>
<dbReference type="Proteomes" id="UP000187203">
    <property type="component" value="Unassembled WGS sequence"/>
</dbReference>
<protein>
    <recommendedName>
        <fullName evidence="1">F-box domain-containing protein</fullName>
    </recommendedName>
</protein>
<accession>A0A1R3G6T0</accession>
<dbReference type="PANTHER" id="PTHR31111:SF136">
    <property type="entry name" value="F-BOX ASSOCIATED DOMAIN-CONTAINING PROTEIN"/>
    <property type="match status" value="1"/>
</dbReference>
<dbReference type="PROSITE" id="PS50181">
    <property type="entry name" value="FBOX"/>
    <property type="match status" value="1"/>
</dbReference>
<dbReference type="EMBL" id="AWUE01023477">
    <property type="protein sequence ID" value="OMO53730.1"/>
    <property type="molecule type" value="Genomic_DNA"/>
</dbReference>
<evidence type="ECO:0000313" key="2">
    <source>
        <dbReference type="EMBL" id="OMO53730.1"/>
    </source>
</evidence>
<keyword evidence="3" id="KW-1185">Reference proteome</keyword>
<dbReference type="PANTHER" id="PTHR31111">
    <property type="entry name" value="BNAA05G37150D PROTEIN-RELATED"/>
    <property type="match status" value="1"/>
</dbReference>
<evidence type="ECO:0000313" key="3">
    <source>
        <dbReference type="Proteomes" id="UP000187203"/>
    </source>
</evidence>
<reference evidence="3" key="1">
    <citation type="submission" date="2013-09" db="EMBL/GenBank/DDBJ databases">
        <title>Corchorus olitorius genome sequencing.</title>
        <authorList>
            <person name="Alam M."/>
            <person name="Haque M.S."/>
            <person name="Islam M.S."/>
            <person name="Emdad E.M."/>
            <person name="Islam M.M."/>
            <person name="Ahmed B."/>
            <person name="Halim A."/>
            <person name="Hossen Q.M.M."/>
            <person name="Hossain M.Z."/>
            <person name="Ahmed R."/>
            <person name="Khan M.M."/>
            <person name="Islam R."/>
            <person name="Rashid M.M."/>
            <person name="Khan S.A."/>
            <person name="Rahman M.S."/>
            <person name="Alam M."/>
            <person name="Yahiya A.S."/>
            <person name="Khan M.S."/>
            <person name="Azam M.S."/>
            <person name="Haque T."/>
            <person name="Lashkar M.Z.H."/>
            <person name="Akhand A.I."/>
            <person name="Morshed G."/>
            <person name="Roy S."/>
            <person name="Uddin K.S."/>
            <person name="Rabeya T."/>
            <person name="Hossain A.S."/>
            <person name="Chowdhury A."/>
            <person name="Snigdha A.R."/>
            <person name="Mortoza M.S."/>
            <person name="Matin S.A."/>
            <person name="Hoque S.M.E."/>
            <person name="Islam M.K."/>
            <person name="Roy D.K."/>
            <person name="Haider R."/>
            <person name="Moosa M.M."/>
            <person name="Elias S.M."/>
            <person name="Hasan A.M."/>
            <person name="Jahan S."/>
            <person name="Shafiuddin M."/>
            <person name="Mahmood N."/>
            <person name="Shommy N.S."/>
        </authorList>
    </citation>
    <scope>NUCLEOTIDE SEQUENCE [LARGE SCALE GENOMIC DNA]</scope>
    <source>
        <strain evidence="3">cv. O-4</strain>
    </source>
</reference>
<evidence type="ECO:0000259" key="1">
    <source>
        <dbReference type="PROSITE" id="PS50181"/>
    </source>
</evidence>
<dbReference type="InterPro" id="IPR001810">
    <property type="entry name" value="F-box_dom"/>
</dbReference>
<gene>
    <name evidence="2" type="ORF">COLO4_36676</name>
</gene>
<proteinExistence type="predicted"/>
<dbReference type="Gene3D" id="1.20.1280.50">
    <property type="match status" value="1"/>
</dbReference>
<comment type="caution">
    <text evidence="2">The sequence shown here is derived from an EMBL/GenBank/DDBJ whole genome shotgun (WGS) entry which is preliminary data.</text>
</comment>
<dbReference type="CDD" id="cd22157">
    <property type="entry name" value="F-box_AtFBW1-like"/>
    <property type="match status" value="1"/>
</dbReference>